<dbReference type="EMBL" id="GBXM01003553">
    <property type="protein sequence ID" value="JAI05025.1"/>
    <property type="molecule type" value="Transcribed_RNA"/>
</dbReference>
<name>A0A0E9XQV9_ANGAN</name>
<proteinExistence type="predicted"/>
<accession>A0A0E9XQV9</accession>
<sequence length="65" mass="7613">MATLSKSTSRSQIQHHARKTPLNSTALSDPIWYTFRQVPCPERVTSPKRFAETYIYAQLRKQIYI</sequence>
<reference evidence="2" key="1">
    <citation type="submission" date="2014-11" db="EMBL/GenBank/DDBJ databases">
        <authorList>
            <person name="Amaro Gonzalez C."/>
        </authorList>
    </citation>
    <scope>NUCLEOTIDE SEQUENCE</scope>
</reference>
<reference evidence="2" key="2">
    <citation type="journal article" date="2015" name="Fish Shellfish Immunol.">
        <title>Early steps in the European eel (Anguilla anguilla)-Vibrio vulnificus interaction in the gills: Role of the RtxA13 toxin.</title>
        <authorList>
            <person name="Callol A."/>
            <person name="Pajuelo D."/>
            <person name="Ebbesson L."/>
            <person name="Teles M."/>
            <person name="MacKenzie S."/>
            <person name="Amaro C."/>
        </authorList>
    </citation>
    <scope>NUCLEOTIDE SEQUENCE</scope>
</reference>
<feature type="compositionally biased region" description="Polar residues" evidence="1">
    <location>
        <begin position="1"/>
        <end position="12"/>
    </location>
</feature>
<evidence type="ECO:0000256" key="1">
    <source>
        <dbReference type="SAM" id="MobiDB-lite"/>
    </source>
</evidence>
<organism evidence="2">
    <name type="scientific">Anguilla anguilla</name>
    <name type="common">European freshwater eel</name>
    <name type="synonym">Muraena anguilla</name>
    <dbReference type="NCBI Taxonomy" id="7936"/>
    <lineage>
        <taxon>Eukaryota</taxon>
        <taxon>Metazoa</taxon>
        <taxon>Chordata</taxon>
        <taxon>Craniata</taxon>
        <taxon>Vertebrata</taxon>
        <taxon>Euteleostomi</taxon>
        <taxon>Actinopterygii</taxon>
        <taxon>Neopterygii</taxon>
        <taxon>Teleostei</taxon>
        <taxon>Anguilliformes</taxon>
        <taxon>Anguillidae</taxon>
        <taxon>Anguilla</taxon>
    </lineage>
</organism>
<dbReference type="AlphaFoldDB" id="A0A0E9XQV9"/>
<evidence type="ECO:0000313" key="2">
    <source>
        <dbReference type="EMBL" id="JAI05025.1"/>
    </source>
</evidence>
<feature type="region of interest" description="Disordered" evidence="1">
    <location>
        <begin position="1"/>
        <end position="22"/>
    </location>
</feature>
<protein>
    <submittedName>
        <fullName evidence="2">Uncharacterized protein</fullName>
    </submittedName>
</protein>